<dbReference type="RefSeq" id="WP_267772846.1">
    <property type="nucleotide sequence ID" value="NZ_JAPNKE010000002.1"/>
</dbReference>
<evidence type="ECO:0000256" key="1">
    <source>
        <dbReference type="SAM" id="Phobius"/>
    </source>
</evidence>
<gene>
    <name evidence="2" type="ORF">OV079_31715</name>
</gene>
<keyword evidence="1" id="KW-0472">Membrane</keyword>
<reference evidence="2" key="1">
    <citation type="submission" date="2022-11" db="EMBL/GenBank/DDBJ databases">
        <title>Minimal conservation of predation-associated metabolite biosynthetic gene clusters underscores biosynthetic potential of Myxococcota including descriptions for ten novel species: Archangium lansinium sp. nov., Myxococcus landrumus sp. nov., Nannocystis bai.</title>
        <authorList>
            <person name="Ahearne A."/>
            <person name="Stevens C."/>
            <person name="Phillips K."/>
        </authorList>
    </citation>
    <scope>NUCLEOTIDE SEQUENCE</scope>
    <source>
        <strain evidence="2">Na p29</strain>
    </source>
</reference>
<keyword evidence="1" id="KW-1133">Transmembrane helix</keyword>
<evidence type="ECO:0000313" key="3">
    <source>
        <dbReference type="Proteomes" id="UP001150924"/>
    </source>
</evidence>
<keyword evidence="3" id="KW-1185">Reference proteome</keyword>
<organism evidence="2 3">
    <name type="scientific">Nannocystis pusilla</name>
    <dbReference type="NCBI Taxonomy" id="889268"/>
    <lineage>
        <taxon>Bacteria</taxon>
        <taxon>Pseudomonadati</taxon>
        <taxon>Myxococcota</taxon>
        <taxon>Polyangia</taxon>
        <taxon>Nannocystales</taxon>
        <taxon>Nannocystaceae</taxon>
        <taxon>Nannocystis</taxon>
    </lineage>
</organism>
<feature type="transmembrane region" description="Helical" evidence="1">
    <location>
        <begin position="39"/>
        <end position="60"/>
    </location>
</feature>
<evidence type="ECO:0000313" key="2">
    <source>
        <dbReference type="EMBL" id="MCY1010053.1"/>
    </source>
</evidence>
<dbReference type="Proteomes" id="UP001150924">
    <property type="component" value="Unassembled WGS sequence"/>
</dbReference>
<keyword evidence="1" id="KW-0812">Transmembrane</keyword>
<protein>
    <submittedName>
        <fullName evidence="2">Uncharacterized protein</fullName>
    </submittedName>
</protein>
<proteinExistence type="predicted"/>
<sequence>MVGLVRGSESARTLAVVVGVLNLLVGLLGVFQVGALISYLPLTLQLQLAVPFVFGAYLLWCMSQEDVKTWLYKRAFAGVADA</sequence>
<dbReference type="EMBL" id="JAPNKE010000002">
    <property type="protein sequence ID" value="MCY1010053.1"/>
    <property type="molecule type" value="Genomic_DNA"/>
</dbReference>
<feature type="transmembrane region" description="Helical" evidence="1">
    <location>
        <begin position="12"/>
        <end position="33"/>
    </location>
</feature>
<accession>A0A9X3F244</accession>
<name>A0A9X3F244_9BACT</name>
<comment type="caution">
    <text evidence="2">The sequence shown here is derived from an EMBL/GenBank/DDBJ whole genome shotgun (WGS) entry which is preliminary data.</text>
</comment>
<dbReference type="AlphaFoldDB" id="A0A9X3F244"/>